<dbReference type="Pfam" id="PF00635">
    <property type="entry name" value="Motile_Sperm"/>
    <property type="match status" value="1"/>
</dbReference>
<dbReference type="FunFam" id="2.60.40.10:FF:000813">
    <property type="entry name" value="Vesicle-associated protein 1-1"/>
    <property type="match status" value="1"/>
</dbReference>
<dbReference type="PIRSF" id="PIRSF019693">
    <property type="entry name" value="VAMP-associated"/>
    <property type="match status" value="1"/>
</dbReference>
<dbReference type="InterPro" id="IPR013783">
    <property type="entry name" value="Ig-like_fold"/>
</dbReference>
<accession>A0A0K9P8Y7</accession>
<name>A0A0K9P8Y7_ZOSMR</name>
<dbReference type="InterPro" id="IPR008962">
    <property type="entry name" value="PapD-like_sf"/>
</dbReference>
<dbReference type="STRING" id="29655.A0A0K9P8Y7"/>
<evidence type="ECO:0000259" key="9">
    <source>
        <dbReference type="PROSITE" id="PS50202"/>
    </source>
</evidence>
<dbReference type="PANTHER" id="PTHR10809:SF6">
    <property type="entry name" value="AT11025P-RELATED"/>
    <property type="match status" value="1"/>
</dbReference>
<organism evidence="10 11">
    <name type="scientific">Zostera marina</name>
    <name type="common">Eelgrass</name>
    <dbReference type="NCBI Taxonomy" id="29655"/>
    <lineage>
        <taxon>Eukaryota</taxon>
        <taxon>Viridiplantae</taxon>
        <taxon>Streptophyta</taxon>
        <taxon>Embryophyta</taxon>
        <taxon>Tracheophyta</taxon>
        <taxon>Spermatophyta</taxon>
        <taxon>Magnoliopsida</taxon>
        <taxon>Liliopsida</taxon>
        <taxon>Zosteraceae</taxon>
        <taxon>Zostera</taxon>
    </lineage>
</organism>
<keyword evidence="11" id="KW-1185">Reference proteome</keyword>
<keyword evidence="6" id="KW-0175">Coiled coil</keyword>
<sequence length="241" mass="26602">MANRELLEIEPLELKFHLELKKSVSCSLQLSNKTQGYVAFKVKTTNPKKYCVRPNTGVVAPLSTCTVIVTMQTLKEIPADLNCRDKFLVQSIVVNAGLTVKDITAEMFNKESGNAVEDCRLKVLHLSAPQPPSPVPEGSEEGLSPRNSLSESNGSSAASDFLTTPRILKDKEPREKSSDEMSIISNLASAKNRAEQENIELRKELELLRRAVTSKQSGGFSFLFALIICFMGILVGYILRK</sequence>
<keyword evidence="3 8" id="KW-0812">Transmembrane</keyword>
<evidence type="ECO:0000256" key="4">
    <source>
        <dbReference type="ARBA" id="ARBA00022989"/>
    </source>
</evidence>
<dbReference type="AlphaFoldDB" id="A0A0K9P8Y7"/>
<dbReference type="GO" id="GO:0061817">
    <property type="term" value="P:endoplasmic reticulum-plasma membrane tethering"/>
    <property type="evidence" value="ECO:0000318"/>
    <property type="project" value="GO_Central"/>
</dbReference>
<keyword evidence="4 8" id="KW-1133">Transmembrane helix</keyword>
<dbReference type="PROSITE" id="PS50202">
    <property type="entry name" value="MSP"/>
    <property type="match status" value="1"/>
</dbReference>
<dbReference type="Proteomes" id="UP000036987">
    <property type="component" value="Unassembled WGS sequence"/>
</dbReference>
<evidence type="ECO:0000256" key="6">
    <source>
        <dbReference type="SAM" id="Coils"/>
    </source>
</evidence>
<feature type="region of interest" description="Disordered" evidence="7">
    <location>
        <begin position="127"/>
        <end position="159"/>
    </location>
</feature>
<evidence type="ECO:0000313" key="11">
    <source>
        <dbReference type="Proteomes" id="UP000036987"/>
    </source>
</evidence>
<evidence type="ECO:0000256" key="3">
    <source>
        <dbReference type="ARBA" id="ARBA00022692"/>
    </source>
</evidence>
<dbReference type="GO" id="GO:0005886">
    <property type="term" value="C:plasma membrane"/>
    <property type="evidence" value="ECO:0000318"/>
    <property type="project" value="GO_Central"/>
</dbReference>
<evidence type="ECO:0000256" key="2">
    <source>
        <dbReference type="ARBA" id="ARBA00008932"/>
    </source>
</evidence>
<protein>
    <submittedName>
        <fullName evidence="10">Putative Vesicle-associated membrane protein</fullName>
    </submittedName>
</protein>
<comment type="caution">
    <text evidence="10">The sequence shown here is derived from an EMBL/GenBank/DDBJ whole genome shotgun (WGS) entry which is preliminary data.</text>
</comment>
<feature type="compositionally biased region" description="Low complexity" evidence="7">
    <location>
        <begin position="141"/>
        <end position="159"/>
    </location>
</feature>
<dbReference type="PANTHER" id="PTHR10809">
    <property type="entry name" value="VESICLE-ASSOCIATED MEMBRANE PROTEIN-ASSOCIATED PROTEIN"/>
    <property type="match status" value="1"/>
</dbReference>
<feature type="domain" description="MSP" evidence="9">
    <location>
        <begin position="6"/>
        <end position="126"/>
    </location>
</feature>
<evidence type="ECO:0000256" key="1">
    <source>
        <dbReference type="ARBA" id="ARBA00004211"/>
    </source>
</evidence>
<comment type="subcellular location">
    <subcellularLocation>
        <location evidence="1">Membrane</location>
        <topology evidence="1">Single-pass type IV membrane protein</topology>
    </subcellularLocation>
</comment>
<dbReference type="SUPFAM" id="SSF49354">
    <property type="entry name" value="PapD-like"/>
    <property type="match status" value="1"/>
</dbReference>
<dbReference type="EMBL" id="LFYR01001032">
    <property type="protein sequence ID" value="KMZ65533.1"/>
    <property type="molecule type" value="Genomic_DNA"/>
</dbReference>
<evidence type="ECO:0000256" key="5">
    <source>
        <dbReference type="ARBA" id="ARBA00023136"/>
    </source>
</evidence>
<dbReference type="OrthoDB" id="264603at2759"/>
<dbReference type="GO" id="GO:0090158">
    <property type="term" value="P:endoplasmic reticulum membrane organization"/>
    <property type="evidence" value="ECO:0000318"/>
    <property type="project" value="GO_Central"/>
</dbReference>
<keyword evidence="5 8" id="KW-0472">Membrane</keyword>
<feature type="transmembrane region" description="Helical" evidence="8">
    <location>
        <begin position="219"/>
        <end position="239"/>
    </location>
</feature>
<proteinExistence type="inferred from homology"/>
<gene>
    <name evidence="10" type="ORF">ZOSMA_31G01210</name>
</gene>
<reference evidence="11" key="1">
    <citation type="journal article" date="2016" name="Nature">
        <title>The genome of the seagrass Zostera marina reveals angiosperm adaptation to the sea.</title>
        <authorList>
            <person name="Olsen J.L."/>
            <person name="Rouze P."/>
            <person name="Verhelst B."/>
            <person name="Lin Y.-C."/>
            <person name="Bayer T."/>
            <person name="Collen J."/>
            <person name="Dattolo E."/>
            <person name="De Paoli E."/>
            <person name="Dittami S."/>
            <person name="Maumus F."/>
            <person name="Michel G."/>
            <person name="Kersting A."/>
            <person name="Lauritano C."/>
            <person name="Lohaus R."/>
            <person name="Toepel M."/>
            <person name="Tonon T."/>
            <person name="Vanneste K."/>
            <person name="Amirebrahimi M."/>
            <person name="Brakel J."/>
            <person name="Bostroem C."/>
            <person name="Chovatia M."/>
            <person name="Grimwood J."/>
            <person name="Jenkins J.W."/>
            <person name="Jueterbock A."/>
            <person name="Mraz A."/>
            <person name="Stam W.T."/>
            <person name="Tice H."/>
            <person name="Bornberg-Bauer E."/>
            <person name="Green P.J."/>
            <person name="Pearson G.A."/>
            <person name="Procaccini G."/>
            <person name="Duarte C.M."/>
            <person name="Schmutz J."/>
            <person name="Reusch T.B.H."/>
            <person name="Van de Peer Y."/>
        </authorList>
    </citation>
    <scope>NUCLEOTIDE SEQUENCE [LARGE SCALE GENOMIC DNA]</scope>
    <source>
        <strain evidence="11">cv. Finnish</strain>
    </source>
</reference>
<feature type="coiled-coil region" evidence="6">
    <location>
        <begin position="184"/>
        <end position="211"/>
    </location>
</feature>
<dbReference type="GO" id="GO:0043495">
    <property type="term" value="F:protein-membrane adaptor activity"/>
    <property type="evidence" value="ECO:0000318"/>
    <property type="project" value="GO_Central"/>
</dbReference>
<dbReference type="InterPro" id="IPR000535">
    <property type="entry name" value="MSP_dom"/>
</dbReference>
<evidence type="ECO:0000256" key="8">
    <source>
        <dbReference type="SAM" id="Phobius"/>
    </source>
</evidence>
<evidence type="ECO:0000313" key="10">
    <source>
        <dbReference type="EMBL" id="KMZ65533.1"/>
    </source>
</evidence>
<dbReference type="InterPro" id="IPR016763">
    <property type="entry name" value="VAP"/>
</dbReference>
<evidence type="ECO:0000256" key="7">
    <source>
        <dbReference type="SAM" id="MobiDB-lite"/>
    </source>
</evidence>
<dbReference type="GO" id="GO:0005789">
    <property type="term" value="C:endoplasmic reticulum membrane"/>
    <property type="evidence" value="ECO:0000318"/>
    <property type="project" value="GO_Central"/>
</dbReference>
<comment type="similarity">
    <text evidence="2">Belongs to the VAMP-associated protein (VAP) (TC 9.B.17) family.</text>
</comment>
<dbReference type="Gene3D" id="2.60.40.10">
    <property type="entry name" value="Immunoglobulins"/>
    <property type="match status" value="1"/>
</dbReference>
<dbReference type="OMA" id="GFTERHE"/>